<protein>
    <submittedName>
        <fullName evidence="1">Uncharacterized protein</fullName>
    </submittedName>
</protein>
<name>A0A0E9Q7U5_ANGAN</name>
<proteinExistence type="predicted"/>
<evidence type="ECO:0000313" key="1">
    <source>
        <dbReference type="EMBL" id="JAH12400.1"/>
    </source>
</evidence>
<organism evidence="1">
    <name type="scientific">Anguilla anguilla</name>
    <name type="common">European freshwater eel</name>
    <name type="synonym">Muraena anguilla</name>
    <dbReference type="NCBI Taxonomy" id="7936"/>
    <lineage>
        <taxon>Eukaryota</taxon>
        <taxon>Metazoa</taxon>
        <taxon>Chordata</taxon>
        <taxon>Craniata</taxon>
        <taxon>Vertebrata</taxon>
        <taxon>Euteleostomi</taxon>
        <taxon>Actinopterygii</taxon>
        <taxon>Neopterygii</taxon>
        <taxon>Teleostei</taxon>
        <taxon>Anguilliformes</taxon>
        <taxon>Anguillidae</taxon>
        <taxon>Anguilla</taxon>
    </lineage>
</organism>
<reference evidence="1" key="2">
    <citation type="journal article" date="2015" name="Fish Shellfish Immunol.">
        <title>Early steps in the European eel (Anguilla anguilla)-Vibrio vulnificus interaction in the gills: Role of the RtxA13 toxin.</title>
        <authorList>
            <person name="Callol A."/>
            <person name="Pajuelo D."/>
            <person name="Ebbesson L."/>
            <person name="Teles M."/>
            <person name="MacKenzie S."/>
            <person name="Amaro C."/>
        </authorList>
    </citation>
    <scope>NUCLEOTIDE SEQUENCE</scope>
</reference>
<dbReference type="EMBL" id="GBXM01096177">
    <property type="protein sequence ID" value="JAH12400.1"/>
    <property type="molecule type" value="Transcribed_RNA"/>
</dbReference>
<reference evidence="1" key="1">
    <citation type="submission" date="2014-11" db="EMBL/GenBank/DDBJ databases">
        <authorList>
            <person name="Amaro Gonzalez C."/>
        </authorList>
    </citation>
    <scope>NUCLEOTIDE SEQUENCE</scope>
</reference>
<accession>A0A0E9Q7U5</accession>
<dbReference type="AlphaFoldDB" id="A0A0E9Q7U5"/>
<sequence>MQFSPLSFLLVTTLTSSNYNQFHISCFYHVLLKD</sequence>